<gene>
    <name evidence="1" type="ORF">I4F81_005513</name>
</gene>
<keyword evidence="2" id="KW-1185">Reference proteome</keyword>
<reference evidence="1" key="1">
    <citation type="submission" date="2019-11" db="EMBL/GenBank/DDBJ databases">
        <title>Nori genome reveals adaptations in red seaweeds to the harsh intertidal environment.</title>
        <authorList>
            <person name="Wang D."/>
            <person name="Mao Y."/>
        </authorList>
    </citation>
    <scope>NUCLEOTIDE SEQUENCE</scope>
    <source>
        <tissue evidence="1">Gametophyte</tissue>
    </source>
</reference>
<proteinExistence type="predicted"/>
<dbReference type="EMBL" id="CM020619">
    <property type="protein sequence ID" value="KAK1862946.1"/>
    <property type="molecule type" value="Genomic_DNA"/>
</dbReference>
<dbReference type="Proteomes" id="UP000798662">
    <property type="component" value="Chromosome 2"/>
</dbReference>
<evidence type="ECO:0000313" key="2">
    <source>
        <dbReference type="Proteomes" id="UP000798662"/>
    </source>
</evidence>
<sequence length="194" mass="20906">MGLYGAADSSDTEDGGCDSPLAHPAIGWLHTMADVYNDGNVRKTVRALLEYASAQWDMEAVLTRPSSASGGAAAATDTDLAAFDGVISTAHGDWLSRMAVRYGLPSGAAALLRLLAYGAKCEDRAGEIFGMVWLRPTTLTVMGDVGMYKGLLTAEPLSFRLSPKALYCHLMQWMANGSGFYTDLLFKRADRYTY</sequence>
<name>A0ACC3BZ13_PYRYE</name>
<organism evidence="1 2">
    <name type="scientific">Pyropia yezoensis</name>
    <name type="common">Susabi-nori</name>
    <name type="synonym">Porphyra yezoensis</name>
    <dbReference type="NCBI Taxonomy" id="2788"/>
    <lineage>
        <taxon>Eukaryota</taxon>
        <taxon>Rhodophyta</taxon>
        <taxon>Bangiophyceae</taxon>
        <taxon>Bangiales</taxon>
        <taxon>Bangiaceae</taxon>
        <taxon>Pyropia</taxon>
    </lineage>
</organism>
<accession>A0ACC3BZ13</accession>
<comment type="caution">
    <text evidence="1">The sequence shown here is derived from an EMBL/GenBank/DDBJ whole genome shotgun (WGS) entry which is preliminary data.</text>
</comment>
<evidence type="ECO:0000313" key="1">
    <source>
        <dbReference type="EMBL" id="KAK1862946.1"/>
    </source>
</evidence>
<protein>
    <submittedName>
        <fullName evidence="1">Uncharacterized protein</fullName>
    </submittedName>
</protein>